<evidence type="ECO:0000313" key="1">
    <source>
        <dbReference type="EMBL" id="EKF52114.1"/>
    </source>
</evidence>
<dbReference type="PATRIC" id="fig|1231377.3.peg.388"/>
<comment type="caution">
    <text evidence="1">The sequence shown here is derived from an EMBL/GenBank/DDBJ whole genome shotgun (WGS) entry which is preliminary data.</text>
</comment>
<evidence type="ECO:0000313" key="2">
    <source>
        <dbReference type="Proteomes" id="UP000006787"/>
    </source>
</evidence>
<dbReference type="EMBL" id="AMQS01000004">
    <property type="protein sequence ID" value="EKF52114.1"/>
    <property type="molecule type" value="Genomic_DNA"/>
</dbReference>
<proteinExistence type="predicted"/>
<name>K2PPD5_9LACT</name>
<dbReference type="AlphaFoldDB" id="K2PPD5"/>
<gene>
    <name evidence="1" type="ORF">C426_0387</name>
</gene>
<accession>K2PPD5</accession>
<dbReference type="Proteomes" id="UP000006787">
    <property type="component" value="Unassembled WGS sequence"/>
</dbReference>
<sequence length="45" mass="4995">MEESLTIGDVLLLEILELVLDVVVVSWVPHALNVNKLVTITPKIK</sequence>
<reference evidence="1 2" key="1">
    <citation type="journal article" date="2012" name="J. Bacteriol.">
        <title>Genome Sequence of the Bacteriocin-Producing Strain Lactococcus garvieae DCC43.</title>
        <authorList>
            <person name="Gabrielsen C."/>
            <person name="Brede D.A."/>
            <person name="Hernandez P.E."/>
            <person name="Nes I.F."/>
            <person name="Diep D.B."/>
        </authorList>
    </citation>
    <scope>NUCLEOTIDE SEQUENCE [LARGE SCALE GENOMIC DNA]</scope>
    <source>
        <strain evidence="1 2">DCC43</strain>
    </source>
</reference>
<organism evidence="1 2">
    <name type="scientific">Lactococcus garvieae DCC43</name>
    <dbReference type="NCBI Taxonomy" id="1231377"/>
    <lineage>
        <taxon>Bacteria</taxon>
        <taxon>Bacillati</taxon>
        <taxon>Bacillota</taxon>
        <taxon>Bacilli</taxon>
        <taxon>Lactobacillales</taxon>
        <taxon>Streptococcaceae</taxon>
        <taxon>Lactococcus</taxon>
    </lineage>
</organism>
<protein>
    <submittedName>
        <fullName evidence="1">Uncharacterized protein</fullName>
    </submittedName>
</protein>